<accession>A0A3B0V8H0</accession>
<name>A0A3B0V8H0_9ZZZZ</name>
<reference evidence="1" key="1">
    <citation type="submission" date="2018-06" db="EMBL/GenBank/DDBJ databases">
        <authorList>
            <person name="Zhirakovskaya E."/>
        </authorList>
    </citation>
    <scope>NUCLEOTIDE SEQUENCE</scope>
</reference>
<dbReference type="AlphaFoldDB" id="A0A3B0V8H0"/>
<evidence type="ECO:0000313" key="1">
    <source>
        <dbReference type="EMBL" id="VAW36603.1"/>
    </source>
</evidence>
<protein>
    <submittedName>
        <fullName evidence="1">Uncharacterized protein</fullName>
    </submittedName>
</protein>
<dbReference type="EMBL" id="UOEX01000176">
    <property type="protein sequence ID" value="VAW36603.1"/>
    <property type="molecule type" value="Genomic_DNA"/>
</dbReference>
<organism evidence="1">
    <name type="scientific">hydrothermal vent metagenome</name>
    <dbReference type="NCBI Taxonomy" id="652676"/>
    <lineage>
        <taxon>unclassified sequences</taxon>
        <taxon>metagenomes</taxon>
        <taxon>ecological metagenomes</taxon>
    </lineage>
</organism>
<proteinExistence type="predicted"/>
<gene>
    <name evidence="1" type="ORF">MNBD_DELTA03-227</name>
</gene>
<sequence>MSLHIFDTKSRKKVPFIPLDGKHVRMYVCGI</sequence>
<feature type="non-terminal residue" evidence="1">
    <location>
        <position position="31"/>
    </location>
</feature>